<dbReference type="GO" id="GO:0055085">
    <property type="term" value="P:transmembrane transport"/>
    <property type="evidence" value="ECO:0007669"/>
    <property type="project" value="InterPro"/>
</dbReference>
<evidence type="ECO:0000313" key="9">
    <source>
        <dbReference type="EMBL" id="MCQ4771116.1"/>
    </source>
</evidence>
<feature type="transmembrane region" description="Helical" evidence="7">
    <location>
        <begin position="228"/>
        <end position="254"/>
    </location>
</feature>
<dbReference type="RefSeq" id="WP_256304385.1">
    <property type="nucleotide sequence ID" value="NZ_JANFYS010000024.1"/>
</dbReference>
<comment type="subcellular location">
    <subcellularLocation>
        <location evidence="1 7">Cell membrane</location>
        <topology evidence="1 7">Multi-pass membrane protein</topology>
    </subcellularLocation>
</comment>
<keyword evidence="4 7" id="KW-0812">Transmembrane</keyword>
<feature type="transmembrane region" description="Helical" evidence="7">
    <location>
        <begin position="98"/>
        <end position="120"/>
    </location>
</feature>
<accession>A0AAW5JLR4</accession>
<dbReference type="InterPro" id="IPR035906">
    <property type="entry name" value="MetI-like_sf"/>
</dbReference>
<comment type="caution">
    <text evidence="9">The sequence shown here is derived from an EMBL/GenBank/DDBJ whole genome shotgun (WGS) entry which is preliminary data.</text>
</comment>
<evidence type="ECO:0000256" key="4">
    <source>
        <dbReference type="ARBA" id="ARBA00022692"/>
    </source>
</evidence>
<evidence type="ECO:0000259" key="8">
    <source>
        <dbReference type="PROSITE" id="PS50928"/>
    </source>
</evidence>
<feature type="transmembrane region" description="Helical" evidence="7">
    <location>
        <begin position="168"/>
        <end position="187"/>
    </location>
</feature>
<dbReference type="InterPro" id="IPR000515">
    <property type="entry name" value="MetI-like"/>
</dbReference>
<dbReference type="Pfam" id="PF19300">
    <property type="entry name" value="BPD_transp_1_N"/>
    <property type="match status" value="1"/>
</dbReference>
<evidence type="ECO:0000256" key="3">
    <source>
        <dbReference type="ARBA" id="ARBA00022475"/>
    </source>
</evidence>
<proteinExistence type="inferred from homology"/>
<dbReference type="SUPFAM" id="SSF161098">
    <property type="entry name" value="MetI-like"/>
    <property type="match status" value="1"/>
</dbReference>
<dbReference type="PROSITE" id="PS50928">
    <property type="entry name" value="ABC_TM1"/>
    <property type="match status" value="1"/>
</dbReference>
<keyword evidence="3" id="KW-1003">Cell membrane</keyword>
<evidence type="ECO:0000256" key="7">
    <source>
        <dbReference type="RuleBase" id="RU363032"/>
    </source>
</evidence>
<sequence length="328" mass="36829">MLKYIIRNLLLVIPTMFCVVLIVFTINYLTPGDPVAIYYDFDYTEEQYVEKAAEWGLDKPYWEQFFHYIKQIVTKLDFGYSYYSGKNVMSELRSRFPVSLKLGLISVALTVVIGIPFGIISATRQYSALDYTVTFVSLFFAAVPGFWLAMMMILLFSNTLGWLPASGLTSWKCYIMPVIATSAQYIASVTRQTRSSMLEVIRQDYIRTARAKGVSEGVVIRRHALRNALIPVITLVGMQVGAVVAGSAIIESIHSFPGMGSMMMTAINNKDYNSIQAIVLLMSGVVCLINVLVDIIYVFVDPRIRAQYQKHSARKKTKRAAAPVQTGR</sequence>
<dbReference type="Pfam" id="PF00528">
    <property type="entry name" value="BPD_transp_1"/>
    <property type="match status" value="1"/>
</dbReference>
<dbReference type="PANTHER" id="PTHR43163">
    <property type="entry name" value="DIPEPTIDE TRANSPORT SYSTEM PERMEASE PROTEIN DPPB-RELATED"/>
    <property type="match status" value="1"/>
</dbReference>
<comment type="similarity">
    <text evidence="7">Belongs to the binding-protein-dependent transport system permease family.</text>
</comment>
<dbReference type="GO" id="GO:0005886">
    <property type="term" value="C:plasma membrane"/>
    <property type="evidence" value="ECO:0007669"/>
    <property type="project" value="UniProtKB-SubCell"/>
</dbReference>
<dbReference type="Proteomes" id="UP001204562">
    <property type="component" value="Unassembled WGS sequence"/>
</dbReference>
<evidence type="ECO:0000313" key="10">
    <source>
        <dbReference type="Proteomes" id="UP001204562"/>
    </source>
</evidence>
<feature type="transmembrane region" description="Helical" evidence="7">
    <location>
        <begin position="9"/>
        <end position="29"/>
    </location>
</feature>
<keyword evidence="2 7" id="KW-0813">Transport</keyword>
<name>A0AAW5JLR4_9FIRM</name>
<dbReference type="PANTHER" id="PTHR43163:SF6">
    <property type="entry name" value="DIPEPTIDE TRANSPORT SYSTEM PERMEASE PROTEIN DPPB-RELATED"/>
    <property type="match status" value="1"/>
</dbReference>
<feature type="transmembrane region" description="Helical" evidence="7">
    <location>
        <begin position="274"/>
        <end position="300"/>
    </location>
</feature>
<feature type="domain" description="ABC transmembrane type-1" evidence="8">
    <location>
        <begin position="96"/>
        <end position="293"/>
    </location>
</feature>
<dbReference type="AlphaFoldDB" id="A0AAW5JLR4"/>
<dbReference type="EMBL" id="JANFYS010000024">
    <property type="protein sequence ID" value="MCQ4771116.1"/>
    <property type="molecule type" value="Genomic_DNA"/>
</dbReference>
<evidence type="ECO:0000256" key="1">
    <source>
        <dbReference type="ARBA" id="ARBA00004651"/>
    </source>
</evidence>
<evidence type="ECO:0000256" key="5">
    <source>
        <dbReference type="ARBA" id="ARBA00022989"/>
    </source>
</evidence>
<feature type="transmembrane region" description="Helical" evidence="7">
    <location>
        <begin position="132"/>
        <end position="156"/>
    </location>
</feature>
<evidence type="ECO:0000256" key="2">
    <source>
        <dbReference type="ARBA" id="ARBA00022448"/>
    </source>
</evidence>
<dbReference type="InterPro" id="IPR045621">
    <property type="entry name" value="BPD_transp_1_N"/>
</dbReference>
<evidence type="ECO:0000256" key="6">
    <source>
        <dbReference type="ARBA" id="ARBA00023136"/>
    </source>
</evidence>
<keyword evidence="6 7" id="KW-0472">Membrane</keyword>
<dbReference type="Gene3D" id="1.10.3720.10">
    <property type="entry name" value="MetI-like"/>
    <property type="match status" value="1"/>
</dbReference>
<gene>
    <name evidence="9" type="ORF">NE579_11675</name>
</gene>
<organism evidence="9 10">
    <name type="scientific">Intestinimonas massiliensis</name>
    <name type="common">ex Afouda et al. 2020</name>
    <dbReference type="NCBI Taxonomy" id="1673721"/>
    <lineage>
        <taxon>Bacteria</taxon>
        <taxon>Bacillati</taxon>
        <taxon>Bacillota</taxon>
        <taxon>Clostridia</taxon>
        <taxon>Eubacteriales</taxon>
        <taxon>Intestinimonas</taxon>
    </lineage>
</organism>
<keyword evidence="5 7" id="KW-1133">Transmembrane helix</keyword>
<dbReference type="CDD" id="cd06261">
    <property type="entry name" value="TM_PBP2"/>
    <property type="match status" value="1"/>
</dbReference>
<protein>
    <submittedName>
        <fullName evidence="9">ABC transporter permease</fullName>
    </submittedName>
</protein>
<reference evidence="9" key="1">
    <citation type="submission" date="2022-06" db="EMBL/GenBank/DDBJ databases">
        <title>Isolation of gut microbiota from human fecal samples.</title>
        <authorList>
            <person name="Pamer E.G."/>
            <person name="Barat B."/>
            <person name="Waligurski E."/>
            <person name="Medina S."/>
            <person name="Paddock L."/>
            <person name="Mostad J."/>
        </authorList>
    </citation>
    <scope>NUCLEOTIDE SEQUENCE</scope>
    <source>
        <strain evidence="9">DFI.9.91</strain>
    </source>
</reference>